<evidence type="ECO:0000256" key="3">
    <source>
        <dbReference type="ARBA" id="ARBA00022769"/>
    </source>
</evidence>
<dbReference type="InterPro" id="IPR035901">
    <property type="entry name" value="GIY-YIG_endonuc_sf"/>
</dbReference>
<name>A0AAU9DJU9_9FUSO</name>
<accession>A0AAU9DJU9</accession>
<keyword evidence="2 6" id="KW-0227">DNA damage</keyword>
<reference evidence="11 12" key="1">
    <citation type="submission" date="2022-11" db="EMBL/GenBank/DDBJ databases">
        <title>Haliovirga abyssi gen. nov., sp. nov., a mesophilic fermentative bacterium isolated from the Iheya North hydrothermal field and the proposal of Haliovirgaceae fam. nov.</title>
        <authorList>
            <person name="Miyazaki U."/>
            <person name="Tame A."/>
            <person name="Miyazaki J."/>
            <person name="Takai K."/>
            <person name="Sawayama S."/>
            <person name="Kitajima M."/>
            <person name="Okamoto A."/>
            <person name="Nakagawa S."/>
        </authorList>
    </citation>
    <scope>NUCLEOTIDE SEQUENCE [LARGE SCALE GENOMIC DNA]</scope>
    <source>
        <strain evidence="11 12">IC12</strain>
    </source>
</reference>
<dbReference type="SMART" id="SM00465">
    <property type="entry name" value="GIYc"/>
    <property type="match status" value="1"/>
</dbReference>
<dbReference type="PROSITE" id="PS50165">
    <property type="entry name" value="UVRC"/>
    <property type="match status" value="1"/>
</dbReference>
<dbReference type="GO" id="GO:0006289">
    <property type="term" value="P:nucleotide-excision repair"/>
    <property type="evidence" value="ECO:0007669"/>
    <property type="project" value="UniProtKB-UniRule"/>
</dbReference>
<dbReference type="InterPro" id="IPR047296">
    <property type="entry name" value="GIY-YIG_UvrC_Cho"/>
</dbReference>
<feature type="domain" description="GIY-YIG" evidence="9">
    <location>
        <begin position="9"/>
        <end position="87"/>
    </location>
</feature>
<evidence type="ECO:0000256" key="2">
    <source>
        <dbReference type="ARBA" id="ARBA00022763"/>
    </source>
</evidence>
<keyword evidence="6" id="KW-0742">SOS response</keyword>
<dbReference type="InterPro" id="IPR010994">
    <property type="entry name" value="RuvA_2-like"/>
</dbReference>
<dbReference type="PANTHER" id="PTHR30562">
    <property type="entry name" value="UVRC/OXIDOREDUCTASE"/>
    <property type="match status" value="1"/>
</dbReference>
<dbReference type="NCBIfam" id="TIGR00194">
    <property type="entry name" value="uvrC"/>
    <property type="match status" value="1"/>
</dbReference>
<dbReference type="CDD" id="cd10434">
    <property type="entry name" value="GIY-YIG_UvrC_Cho"/>
    <property type="match status" value="1"/>
</dbReference>
<protein>
    <recommendedName>
        <fullName evidence="6">UvrABC system protein C</fullName>
        <shortName evidence="6">Protein UvrC</shortName>
    </recommendedName>
    <alternativeName>
        <fullName evidence="6">Excinuclease ABC subunit C</fullName>
    </alternativeName>
</protein>
<dbReference type="KEGG" id="haby:HLVA_07260"/>
<dbReference type="GO" id="GO:0009380">
    <property type="term" value="C:excinuclease repair complex"/>
    <property type="evidence" value="ECO:0007669"/>
    <property type="project" value="InterPro"/>
</dbReference>
<dbReference type="Gene3D" id="4.10.860.10">
    <property type="entry name" value="UVR domain"/>
    <property type="match status" value="1"/>
</dbReference>
<dbReference type="RefSeq" id="WP_307905092.1">
    <property type="nucleotide sequence ID" value="NZ_AP027059.1"/>
</dbReference>
<comment type="subcellular location">
    <subcellularLocation>
        <location evidence="6">Cytoplasm</location>
    </subcellularLocation>
</comment>
<comment type="similarity">
    <text evidence="6">Belongs to the UvrC family.</text>
</comment>
<dbReference type="Gene3D" id="3.40.1440.10">
    <property type="entry name" value="GIY-YIG endonuclease"/>
    <property type="match status" value="1"/>
</dbReference>
<evidence type="ECO:0000256" key="1">
    <source>
        <dbReference type="ARBA" id="ARBA00022490"/>
    </source>
</evidence>
<dbReference type="GO" id="GO:0003677">
    <property type="term" value="F:DNA binding"/>
    <property type="evidence" value="ECO:0007669"/>
    <property type="project" value="UniProtKB-UniRule"/>
</dbReference>
<keyword evidence="12" id="KW-1185">Reference proteome</keyword>
<evidence type="ECO:0000256" key="5">
    <source>
        <dbReference type="ARBA" id="ARBA00023204"/>
    </source>
</evidence>
<dbReference type="SUPFAM" id="SSF82771">
    <property type="entry name" value="GIY-YIG endonuclease"/>
    <property type="match status" value="1"/>
</dbReference>
<proteinExistence type="inferred from homology"/>
<comment type="subunit">
    <text evidence="6">Interacts with UvrB in an incision complex.</text>
</comment>
<sequence>MISLDDIPENPGIYIMKSKGKIIYIGKAKILKRRVMSYFHKNHDNAPKTKELVKKIEDIDYILTNNEIEALILENNLIKKYSPKYNIALKDEKTYPYIKITKEKFPKIEIIRSTKRINGSKEELFGPYPMGVYKFIKAVKRVLKLRDCKRDMTKIYQRPCLKYNMGMCSGPCVYKNVEKEYREKIEELRDILKGKYQNLIKEFEKKMYEYSEKLEFEKAIVYKEKIEAVKNLKNSLTMEYGQNVDEDVFVVVQKNMKIFIYILNVREGKILGKNFIDVDLKLEENGELDNIFIQYYSKFPMPKNIILEEKFESSAKILESWSKISKTKKINIFFPKIKSRRLNLLEMAKLNLNKEIEKFYNKKENLERGLYKLREELHLKKIPMRIECFDISNIQGKDAVGSMSVAIEGKNIPKEYRRFKITVKDTPDDFKMMEEVLTRRYSKLKEYELPQLILIDGGLGQLGIAEKVLKSVGKFEYLDIISIAKREELIYKAEEKEPYVFLKSEEALKILQRLRDESHRFGITYHRKLRSKRVLKSELDDIKGIGTIRKNRLLKKFKTVEKIKKSSLEELSEIIPTEIAKKILKLKN</sequence>
<dbReference type="Pfam" id="PF02151">
    <property type="entry name" value="UVR"/>
    <property type="match status" value="1"/>
</dbReference>
<dbReference type="FunFam" id="3.40.1440.10:FF:000001">
    <property type="entry name" value="UvrABC system protein C"/>
    <property type="match status" value="1"/>
</dbReference>
<gene>
    <name evidence="6 11" type="primary">uvrC</name>
    <name evidence="11" type="ORF">HLVA_07260</name>
</gene>
<organism evidence="11 12">
    <name type="scientific">Haliovirga abyssi</name>
    <dbReference type="NCBI Taxonomy" id="2996794"/>
    <lineage>
        <taxon>Bacteria</taxon>
        <taxon>Fusobacteriati</taxon>
        <taxon>Fusobacteriota</taxon>
        <taxon>Fusobacteriia</taxon>
        <taxon>Fusobacteriales</taxon>
        <taxon>Haliovirgaceae</taxon>
        <taxon>Haliovirga</taxon>
    </lineage>
</organism>
<evidence type="ECO:0000256" key="4">
    <source>
        <dbReference type="ARBA" id="ARBA00022881"/>
    </source>
</evidence>
<dbReference type="PANTHER" id="PTHR30562:SF1">
    <property type="entry name" value="UVRABC SYSTEM PROTEIN C"/>
    <property type="match status" value="1"/>
</dbReference>
<dbReference type="InterPro" id="IPR004791">
    <property type="entry name" value="UvrC"/>
</dbReference>
<evidence type="ECO:0000259" key="9">
    <source>
        <dbReference type="PROSITE" id="PS50164"/>
    </source>
</evidence>
<dbReference type="PROSITE" id="PS50151">
    <property type="entry name" value="UVR"/>
    <property type="match status" value="1"/>
</dbReference>
<dbReference type="GO" id="GO:0005737">
    <property type="term" value="C:cytoplasm"/>
    <property type="evidence" value="ECO:0007669"/>
    <property type="project" value="UniProtKB-SubCell"/>
</dbReference>
<dbReference type="InterPro" id="IPR001162">
    <property type="entry name" value="UvrC_RNase_H_dom"/>
</dbReference>
<evidence type="ECO:0000256" key="6">
    <source>
        <dbReference type="HAMAP-Rule" id="MF_00203"/>
    </source>
</evidence>
<dbReference type="InterPro" id="IPR000305">
    <property type="entry name" value="GIY-YIG_endonuc"/>
</dbReference>
<feature type="coiled-coil region" evidence="7">
    <location>
        <begin position="342"/>
        <end position="376"/>
    </location>
</feature>
<evidence type="ECO:0000313" key="12">
    <source>
        <dbReference type="Proteomes" id="UP001321582"/>
    </source>
</evidence>
<dbReference type="InterPro" id="IPR050066">
    <property type="entry name" value="UvrABC_protein_C"/>
</dbReference>
<dbReference type="Pfam" id="PF01541">
    <property type="entry name" value="GIY-YIG"/>
    <property type="match status" value="1"/>
</dbReference>
<dbReference type="SUPFAM" id="SSF46600">
    <property type="entry name" value="C-terminal UvrC-binding domain of UvrB"/>
    <property type="match status" value="1"/>
</dbReference>
<keyword evidence="3 6" id="KW-0228">DNA excision</keyword>
<dbReference type="Pfam" id="PF08459">
    <property type="entry name" value="UvrC_RNaseH_dom"/>
    <property type="match status" value="1"/>
</dbReference>
<dbReference type="InterPro" id="IPR038476">
    <property type="entry name" value="UvrC_RNase_H_dom_sf"/>
</dbReference>
<dbReference type="InterPro" id="IPR036876">
    <property type="entry name" value="UVR_dom_sf"/>
</dbReference>
<dbReference type="EMBL" id="AP027059">
    <property type="protein sequence ID" value="BDU50157.1"/>
    <property type="molecule type" value="Genomic_DNA"/>
</dbReference>
<dbReference type="AlphaFoldDB" id="A0AAU9DJU9"/>
<evidence type="ECO:0000259" key="8">
    <source>
        <dbReference type="PROSITE" id="PS50151"/>
    </source>
</evidence>
<dbReference type="GO" id="GO:0009381">
    <property type="term" value="F:excinuclease ABC activity"/>
    <property type="evidence" value="ECO:0007669"/>
    <property type="project" value="UniProtKB-UniRule"/>
</dbReference>
<dbReference type="Pfam" id="PF22920">
    <property type="entry name" value="UvrC_RNaseH"/>
    <property type="match status" value="1"/>
</dbReference>
<keyword evidence="4 6" id="KW-0267">Excision nuclease</keyword>
<keyword evidence="1 6" id="KW-0963">Cytoplasm</keyword>
<dbReference type="Gene3D" id="1.10.150.20">
    <property type="entry name" value="5' to 3' exonuclease, C-terminal subdomain"/>
    <property type="match status" value="1"/>
</dbReference>
<keyword evidence="7" id="KW-0175">Coiled coil</keyword>
<evidence type="ECO:0000313" key="11">
    <source>
        <dbReference type="EMBL" id="BDU50157.1"/>
    </source>
</evidence>
<dbReference type="Gene3D" id="3.30.420.340">
    <property type="entry name" value="UvrC, RNAse H endonuclease domain"/>
    <property type="match status" value="1"/>
</dbReference>
<keyword evidence="5 6" id="KW-0234">DNA repair</keyword>
<dbReference type="SUPFAM" id="SSF47781">
    <property type="entry name" value="RuvA domain 2-like"/>
    <property type="match status" value="1"/>
</dbReference>
<dbReference type="HAMAP" id="MF_00203">
    <property type="entry name" value="UvrC"/>
    <property type="match status" value="1"/>
</dbReference>
<dbReference type="InterPro" id="IPR001943">
    <property type="entry name" value="UVR_dom"/>
</dbReference>
<feature type="domain" description="UvrC family homology region profile" evidence="10">
    <location>
        <begin position="260"/>
        <end position="469"/>
    </location>
</feature>
<comment type="function">
    <text evidence="6">The UvrABC repair system catalyzes the recognition and processing of DNA lesions. UvrC both incises the 5' and 3' sides of the lesion. The N-terminal half is responsible for the 3' incision and the C-terminal half is responsible for the 5' incision.</text>
</comment>
<dbReference type="PROSITE" id="PS50164">
    <property type="entry name" value="GIY_YIG"/>
    <property type="match status" value="1"/>
</dbReference>
<evidence type="ECO:0000256" key="7">
    <source>
        <dbReference type="SAM" id="Coils"/>
    </source>
</evidence>
<dbReference type="GO" id="GO:0009432">
    <property type="term" value="P:SOS response"/>
    <property type="evidence" value="ECO:0007669"/>
    <property type="project" value="UniProtKB-UniRule"/>
</dbReference>
<evidence type="ECO:0000259" key="10">
    <source>
        <dbReference type="PROSITE" id="PS50165"/>
    </source>
</evidence>
<feature type="domain" description="UVR" evidence="8">
    <location>
        <begin position="197"/>
        <end position="232"/>
    </location>
</feature>
<dbReference type="Proteomes" id="UP001321582">
    <property type="component" value="Chromosome"/>
</dbReference>